<feature type="compositionally biased region" description="Polar residues" evidence="1">
    <location>
        <begin position="63"/>
        <end position="74"/>
    </location>
</feature>
<organism evidence="2 3">
    <name type="scientific">Pontiella sulfatireligans</name>
    <dbReference type="NCBI Taxonomy" id="2750658"/>
    <lineage>
        <taxon>Bacteria</taxon>
        <taxon>Pseudomonadati</taxon>
        <taxon>Kiritimatiellota</taxon>
        <taxon>Kiritimatiellia</taxon>
        <taxon>Kiritimatiellales</taxon>
        <taxon>Pontiellaceae</taxon>
        <taxon>Pontiella</taxon>
    </lineage>
</organism>
<accession>A0A6C2UDZ2</accession>
<evidence type="ECO:0000313" key="2">
    <source>
        <dbReference type="EMBL" id="VGO18432.1"/>
    </source>
</evidence>
<protein>
    <submittedName>
        <fullName evidence="2">Uncharacterized protein</fullName>
    </submittedName>
</protein>
<sequence>MNNPIIDEVRRIRDEHAKKFDYDIAEICDDLRKHQKNCGHPVITRNGKNTGLLVAEESPDYGTKNNRADQSYDD</sequence>
<name>A0A6C2UDZ2_9BACT</name>
<feature type="region of interest" description="Disordered" evidence="1">
    <location>
        <begin position="55"/>
        <end position="74"/>
    </location>
</feature>
<gene>
    <name evidence="2" type="ORF">SCARR_00485</name>
</gene>
<reference evidence="2 3" key="1">
    <citation type="submission" date="2019-04" db="EMBL/GenBank/DDBJ databases">
        <authorList>
            <person name="Van Vliet M D."/>
        </authorList>
    </citation>
    <scope>NUCLEOTIDE SEQUENCE [LARGE SCALE GENOMIC DNA]</scope>
    <source>
        <strain evidence="2 3">F21</strain>
    </source>
</reference>
<dbReference type="Proteomes" id="UP000346198">
    <property type="component" value="Unassembled WGS sequence"/>
</dbReference>
<evidence type="ECO:0000256" key="1">
    <source>
        <dbReference type="SAM" id="MobiDB-lite"/>
    </source>
</evidence>
<proteinExistence type="predicted"/>
<dbReference type="RefSeq" id="WP_136059915.1">
    <property type="nucleotide sequence ID" value="NZ_CAAHFH010000001.1"/>
</dbReference>
<keyword evidence="3" id="KW-1185">Reference proteome</keyword>
<dbReference type="EMBL" id="CAAHFH010000001">
    <property type="protein sequence ID" value="VGO18432.1"/>
    <property type="molecule type" value="Genomic_DNA"/>
</dbReference>
<dbReference type="AlphaFoldDB" id="A0A6C2UDZ2"/>
<evidence type="ECO:0000313" key="3">
    <source>
        <dbReference type="Proteomes" id="UP000346198"/>
    </source>
</evidence>